<sequence>MASAFKQIFKVDKSNQGTYNKVMAAFHTISAMTQTNDRKSSDVRIYCDNDATDDKPGDGKRWQRAPDVPGSRGCQDPVETLAQTYKYKDRPDEATDQNPDREVITVCDRTFSLPAPALLSAYPEREDFTKDTLVDMDDLLSLTLFHEFCHLTKVINIPGGNEGEPNGWYRVATLDAADAFDAADSFAFLGLSAILNQRNFRIASDDKKAKVGEIEWITPPERPETGGSKSKRFSTFGTSASEKLKHAFSFKTRSRRRAVAFTT</sequence>
<dbReference type="EMBL" id="ML991781">
    <property type="protein sequence ID" value="KAF2237167.1"/>
    <property type="molecule type" value="Genomic_DNA"/>
</dbReference>
<protein>
    <recommendedName>
        <fullName evidence="4">Lysine-specific metallo-endopeptidase domain-containing protein</fullName>
    </recommendedName>
</protein>
<dbReference type="Proteomes" id="UP000800092">
    <property type="component" value="Unassembled WGS sequence"/>
</dbReference>
<dbReference type="Gene3D" id="3.40.390.10">
    <property type="entry name" value="Collagenase (Catalytic Domain)"/>
    <property type="match status" value="1"/>
</dbReference>
<evidence type="ECO:0008006" key="4">
    <source>
        <dbReference type="Google" id="ProtNLM"/>
    </source>
</evidence>
<proteinExistence type="predicted"/>
<gene>
    <name evidence="2" type="ORF">EV356DRAFT_540103</name>
</gene>
<dbReference type="InterPro" id="IPR024079">
    <property type="entry name" value="MetalloPept_cat_dom_sf"/>
</dbReference>
<feature type="region of interest" description="Disordered" evidence="1">
    <location>
        <begin position="50"/>
        <end position="73"/>
    </location>
</feature>
<evidence type="ECO:0000313" key="2">
    <source>
        <dbReference type="EMBL" id="KAF2237167.1"/>
    </source>
</evidence>
<dbReference type="OrthoDB" id="3795705at2759"/>
<dbReference type="GO" id="GO:0008237">
    <property type="term" value="F:metallopeptidase activity"/>
    <property type="evidence" value="ECO:0007669"/>
    <property type="project" value="InterPro"/>
</dbReference>
<organism evidence="2 3">
    <name type="scientific">Viridothelium virens</name>
    <name type="common">Speckled blister lichen</name>
    <name type="synonym">Trypethelium virens</name>
    <dbReference type="NCBI Taxonomy" id="1048519"/>
    <lineage>
        <taxon>Eukaryota</taxon>
        <taxon>Fungi</taxon>
        <taxon>Dikarya</taxon>
        <taxon>Ascomycota</taxon>
        <taxon>Pezizomycotina</taxon>
        <taxon>Dothideomycetes</taxon>
        <taxon>Dothideomycetes incertae sedis</taxon>
        <taxon>Trypetheliales</taxon>
        <taxon>Trypetheliaceae</taxon>
        <taxon>Viridothelium</taxon>
    </lineage>
</organism>
<name>A0A6A6HGJ7_VIRVR</name>
<evidence type="ECO:0000313" key="3">
    <source>
        <dbReference type="Proteomes" id="UP000800092"/>
    </source>
</evidence>
<evidence type="ECO:0000256" key="1">
    <source>
        <dbReference type="SAM" id="MobiDB-lite"/>
    </source>
</evidence>
<dbReference type="AlphaFoldDB" id="A0A6A6HGJ7"/>
<reference evidence="2" key="1">
    <citation type="journal article" date="2020" name="Stud. Mycol.">
        <title>101 Dothideomycetes genomes: a test case for predicting lifestyles and emergence of pathogens.</title>
        <authorList>
            <person name="Haridas S."/>
            <person name="Albert R."/>
            <person name="Binder M."/>
            <person name="Bloem J."/>
            <person name="Labutti K."/>
            <person name="Salamov A."/>
            <person name="Andreopoulos B."/>
            <person name="Baker S."/>
            <person name="Barry K."/>
            <person name="Bills G."/>
            <person name="Bluhm B."/>
            <person name="Cannon C."/>
            <person name="Castanera R."/>
            <person name="Culley D."/>
            <person name="Daum C."/>
            <person name="Ezra D."/>
            <person name="Gonzalez J."/>
            <person name="Henrissat B."/>
            <person name="Kuo A."/>
            <person name="Liang C."/>
            <person name="Lipzen A."/>
            <person name="Lutzoni F."/>
            <person name="Magnuson J."/>
            <person name="Mondo S."/>
            <person name="Nolan M."/>
            <person name="Ohm R."/>
            <person name="Pangilinan J."/>
            <person name="Park H.-J."/>
            <person name="Ramirez L."/>
            <person name="Alfaro M."/>
            <person name="Sun H."/>
            <person name="Tritt A."/>
            <person name="Yoshinaga Y."/>
            <person name="Zwiers L.-H."/>
            <person name="Turgeon B."/>
            <person name="Goodwin S."/>
            <person name="Spatafora J."/>
            <person name="Crous P."/>
            <person name="Grigoriev I."/>
        </authorList>
    </citation>
    <scope>NUCLEOTIDE SEQUENCE</scope>
    <source>
        <strain evidence="2">Tuck. ex Michener</strain>
    </source>
</reference>
<accession>A0A6A6HGJ7</accession>
<feature type="compositionally biased region" description="Basic and acidic residues" evidence="1">
    <location>
        <begin position="50"/>
        <end position="61"/>
    </location>
</feature>
<keyword evidence="3" id="KW-1185">Reference proteome</keyword>